<dbReference type="Gene3D" id="3.40.1190.10">
    <property type="entry name" value="Mur-like, catalytic domain"/>
    <property type="match status" value="1"/>
</dbReference>
<accession>A0A2M7B5S1</accession>
<protein>
    <recommendedName>
        <fullName evidence="4">Mur ligase central domain-containing protein</fullName>
    </recommendedName>
</protein>
<sequence>MTDIFKRVVQFKLKWFAKIYLWRIKPYVIVVAGTVGRHWIKEAVKESLTEKNFSVRTNKKNFNAEIGLPLSILDLPSGEGSFSNWIKILWLAMRKVFSPKLKSKPFDEFLVLEMAIDRPANMNYLLSIVKPGTVVLTAVTMIYRENFEDLDEIALEYRRLIKALPRNGLAILNFDDERIMGLARRANCRIITFGLKEGADFTAKNIQKISDGQKFEIGGLRQFVKINRFGKHHLYAALVKEIIRNNFKEHQKEFFSKLRIL</sequence>
<name>A0A2M7B5S1_9BACT</name>
<dbReference type="InterPro" id="IPR013221">
    <property type="entry name" value="Mur_ligase_cen"/>
</dbReference>
<dbReference type="Proteomes" id="UP000228949">
    <property type="component" value="Unassembled WGS sequence"/>
</dbReference>
<evidence type="ECO:0000313" key="6">
    <source>
        <dbReference type="Proteomes" id="UP000228949"/>
    </source>
</evidence>
<evidence type="ECO:0000256" key="2">
    <source>
        <dbReference type="ARBA" id="ARBA00022741"/>
    </source>
</evidence>
<dbReference type="SUPFAM" id="SSF53623">
    <property type="entry name" value="MurD-like peptide ligases, catalytic domain"/>
    <property type="match status" value="1"/>
</dbReference>
<dbReference type="PANTHER" id="PTHR43024:SF1">
    <property type="entry name" value="UDP-N-ACETYLMURAMOYL-TRIPEPTIDE--D-ALANYL-D-ALANINE LIGASE"/>
    <property type="match status" value="1"/>
</dbReference>
<gene>
    <name evidence="5" type="ORF">COS61_01550</name>
</gene>
<dbReference type="InterPro" id="IPR051046">
    <property type="entry name" value="MurCDEF_CellWall_CoF430Synth"/>
</dbReference>
<dbReference type="PANTHER" id="PTHR43024">
    <property type="entry name" value="UDP-N-ACETYLMURAMOYL-TRIPEPTIDE--D-ALANYL-D-ALANINE LIGASE"/>
    <property type="match status" value="1"/>
</dbReference>
<organism evidence="5 6">
    <name type="scientific">Candidatus Wolfebacteria bacterium CG03_land_8_20_14_0_80_40_12</name>
    <dbReference type="NCBI Taxonomy" id="1975069"/>
    <lineage>
        <taxon>Bacteria</taxon>
        <taxon>Candidatus Wolfeibacteriota</taxon>
    </lineage>
</organism>
<evidence type="ECO:0000313" key="5">
    <source>
        <dbReference type="EMBL" id="PIU98412.1"/>
    </source>
</evidence>
<dbReference type="InterPro" id="IPR036565">
    <property type="entry name" value="Mur-like_cat_sf"/>
</dbReference>
<proteinExistence type="predicted"/>
<evidence type="ECO:0000256" key="1">
    <source>
        <dbReference type="ARBA" id="ARBA00022598"/>
    </source>
</evidence>
<comment type="caution">
    <text evidence="5">The sequence shown here is derived from an EMBL/GenBank/DDBJ whole genome shotgun (WGS) entry which is preliminary data.</text>
</comment>
<keyword evidence="2" id="KW-0547">Nucleotide-binding</keyword>
<dbReference type="Pfam" id="PF08245">
    <property type="entry name" value="Mur_ligase_M"/>
    <property type="match status" value="1"/>
</dbReference>
<evidence type="ECO:0000259" key="4">
    <source>
        <dbReference type="Pfam" id="PF08245"/>
    </source>
</evidence>
<feature type="domain" description="Mur ligase central" evidence="4">
    <location>
        <begin position="108"/>
        <end position="238"/>
    </location>
</feature>
<keyword evidence="1" id="KW-0436">Ligase</keyword>
<dbReference type="GO" id="GO:0016881">
    <property type="term" value="F:acid-amino acid ligase activity"/>
    <property type="evidence" value="ECO:0007669"/>
    <property type="project" value="InterPro"/>
</dbReference>
<dbReference type="AlphaFoldDB" id="A0A2M7B5S1"/>
<dbReference type="GO" id="GO:0005524">
    <property type="term" value="F:ATP binding"/>
    <property type="evidence" value="ECO:0007669"/>
    <property type="project" value="UniProtKB-KW"/>
</dbReference>
<reference evidence="6" key="1">
    <citation type="submission" date="2017-09" db="EMBL/GenBank/DDBJ databases">
        <title>Depth-based differentiation of microbial function through sediment-hosted aquifers and enrichment of novel symbionts in the deep terrestrial subsurface.</title>
        <authorList>
            <person name="Probst A.J."/>
            <person name="Ladd B."/>
            <person name="Jarett J.K."/>
            <person name="Geller-Mcgrath D.E."/>
            <person name="Sieber C.M.K."/>
            <person name="Emerson J.B."/>
            <person name="Anantharaman K."/>
            <person name="Thomas B.C."/>
            <person name="Malmstrom R."/>
            <person name="Stieglmeier M."/>
            <person name="Klingl A."/>
            <person name="Woyke T."/>
            <person name="Ryan C.M."/>
            <person name="Banfield J.F."/>
        </authorList>
    </citation>
    <scope>NUCLEOTIDE SEQUENCE [LARGE SCALE GENOMIC DNA]</scope>
</reference>
<keyword evidence="3" id="KW-0067">ATP-binding</keyword>
<evidence type="ECO:0000256" key="3">
    <source>
        <dbReference type="ARBA" id="ARBA00022840"/>
    </source>
</evidence>
<dbReference type="EMBL" id="PEVJ01000036">
    <property type="protein sequence ID" value="PIU98412.1"/>
    <property type="molecule type" value="Genomic_DNA"/>
</dbReference>